<reference evidence="2 3" key="1">
    <citation type="journal article" date="2016" name="Genome Biol. Evol.">
        <title>Gene Family Evolution Reflects Adaptation to Soil Environmental Stressors in the Genome of the Collembolan Orchesella cincta.</title>
        <authorList>
            <person name="Faddeeva-Vakhrusheva A."/>
            <person name="Derks M.F."/>
            <person name="Anvar S.Y."/>
            <person name="Agamennone V."/>
            <person name="Suring W."/>
            <person name="Smit S."/>
            <person name="van Straalen N.M."/>
            <person name="Roelofs D."/>
        </authorList>
    </citation>
    <scope>NUCLEOTIDE SEQUENCE [LARGE SCALE GENOMIC DNA]</scope>
    <source>
        <tissue evidence="2">Mixed pool</tissue>
    </source>
</reference>
<dbReference type="STRING" id="48709.A0A1D2N489"/>
<dbReference type="PANTHER" id="PTHR21615:SF2">
    <property type="entry name" value="CYCLIN N-TERMINAL DOMAIN-CONTAINING PROTEIN 1"/>
    <property type="match status" value="1"/>
</dbReference>
<evidence type="ECO:0000313" key="2">
    <source>
        <dbReference type="EMBL" id="ODN00097.1"/>
    </source>
</evidence>
<dbReference type="GO" id="GO:0007131">
    <property type="term" value="P:reciprocal meiotic recombination"/>
    <property type="evidence" value="ECO:0007669"/>
    <property type="project" value="TreeGrafter"/>
</dbReference>
<dbReference type="Proteomes" id="UP000094527">
    <property type="component" value="Unassembled WGS sequence"/>
</dbReference>
<dbReference type="GO" id="GO:0035861">
    <property type="term" value="C:site of double-strand break"/>
    <property type="evidence" value="ECO:0007669"/>
    <property type="project" value="TreeGrafter"/>
</dbReference>
<keyword evidence="3" id="KW-1185">Reference proteome</keyword>
<proteinExistence type="predicted"/>
<organism evidence="2 3">
    <name type="scientific">Orchesella cincta</name>
    <name type="common">Springtail</name>
    <name type="synonym">Podura cincta</name>
    <dbReference type="NCBI Taxonomy" id="48709"/>
    <lineage>
        <taxon>Eukaryota</taxon>
        <taxon>Metazoa</taxon>
        <taxon>Ecdysozoa</taxon>
        <taxon>Arthropoda</taxon>
        <taxon>Hexapoda</taxon>
        <taxon>Collembola</taxon>
        <taxon>Entomobryomorpha</taxon>
        <taxon>Entomobryoidea</taxon>
        <taxon>Orchesellidae</taxon>
        <taxon>Orchesellinae</taxon>
        <taxon>Orchesella</taxon>
    </lineage>
</organism>
<gene>
    <name evidence="2" type="ORF">Ocin01_06561</name>
</gene>
<dbReference type="PANTHER" id="PTHR21615">
    <property type="entry name" value="CYCLIN N-TERMINAL DOMAIN-CONTAINING PROTEIN 1"/>
    <property type="match status" value="1"/>
</dbReference>
<feature type="compositionally biased region" description="Polar residues" evidence="1">
    <location>
        <begin position="185"/>
        <end position="197"/>
    </location>
</feature>
<dbReference type="Gene3D" id="1.10.472.10">
    <property type="entry name" value="Cyclin-like"/>
    <property type="match status" value="2"/>
</dbReference>
<dbReference type="SUPFAM" id="SSF47954">
    <property type="entry name" value="Cyclin-like"/>
    <property type="match status" value="1"/>
</dbReference>
<dbReference type="InterPro" id="IPR036915">
    <property type="entry name" value="Cyclin-like_sf"/>
</dbReference>
<name>A0A1D2N489_ORCCI</name>
<accession>A0A1D2N489</accession>
<feature type="compositionally biased region" description="Basic and acidic residues" evidence="1">
    <location>
        <begin position="173"/>
        <end position="184"/>
    </location>
</feature>
<evidence type="ECO:0000256" key="1">
    <source>
        <dbReference type="SAM" id="MobiDB-lite"/>
    </source>
</evidence>
<protein>
    <submittedName>
        <fullName evidence="2">Cyclin N-terminal domain-containing protein 1</fullName>
    </submittedName>
</protein>
<dbReference type="OrthoDB" id="9983043at2759"/>
<evidence type="ECO:0000313" key="3">
    <source>
        <dbReference type="Proteomes" id="UP000094527"/>
    </source>
</evidence>
<feature type="region of interest" description="Disordered" evidence="1">
    <location>
        <begin position="173"/>
        <end position="200"/>
    </location>
</feature>
<sequence>MFGQGYYLAPGEAQQQHQYHNQPSFQATTMNSQRFYQQQPPSVLASTCSNNGEMGWNQNQESDFDFFRQAEQHEQQQSHTQSEFHPYHQQQVPKPNEFLFNFETASGAVEKRMGMLAEDAGGKFDNNELEVLFNADFQPDQDSSTTADIDAPFLSHSRLHLKLCETVARFRQEEESKTPCETKQDQTGGESQESDNVNLRDIPDPESYVIEARHNIKISSITMTESILSEQWNCLVENISKQQPRHVFNLRPAHVRGIFYICRTLKTNFIIRFRALELFSRYLRMFVDEFSDYFKTCNRSSFNEFMSRFETQILLRMSTCILIASKLHADTQIKVTLSVDNIKKFLKKQGLTYSCETISRSELRVLTTLDFRCHWVTPLELIEQLLSLLDLTVNSLQRAHYFCILLLEYCYIDLENIRLKFSSRIKASMRRTSSNDQISTPLQCAAIVSAALFIVSTEVKSNLHALVAKTALLPEEDVNILAIIILDLLMQ</sequence>
<dbReference type="AlphaFoldDB" id="A0A1D2N489"/>
<comment type="caution">
    <text evidence="2">The sequence shown here is derived from an EMBL/GenBank/DDBJ whole genome shotgun (WGS) entry which is preliminary data.</text>
</comment>
<dbReference type="EMBL" id="LJIJ01000233">
    <property type="protein sequence ID" value="ODN00097.1"/>
    <property type="molecule type" value="Genomic_DNA"/>
</dbReference>
<dbReference type="CDD" id="cd20541">
    <property type="entry name" value="CYCLIN_CNTD1"/>
    <property type="match status" value="1"/>
</dbReference>